<dbReference type="InterPro" id="IPR046947">
    <property type="entry name" value="LytR-like"/>
</dbReference>
<dbReference type="InterPro" id="IPR011006">
    <property type="entry name" value="CheY-like_superfamily"/>
</dbReference>
<dbReference type="Pfam" id="PF00072">
    <property type="entry name" value="Response_reg"/>
    <property type="match status" value="1"/>
</dbReference>
<proteinExistence type="predicted"/>
<dbReference type="GO" id="GO:0003677">
    <property type="term" value="F:DNA binding"/>
    <property type="evidence" value="ECO:0007669"/>
    <property type="project" value="InterPro"/>
</dbReference>
<feature type="modified residue" description="4-aspartylphosphate" evidence="1">
    <location>
        <position position="52"/>
    </location>
</feature>
<dbReference type="Pfam" id="PF04397">
    <property type="entry name" value="LytTR"/>
    <property type="match status" value="1"/>
</dbReference>
<feature type="domain" description="HTH LytTR-type" evidence="3">
    <location>
        <begin position="149"/>
        <end position="255"/>
    </location>
</feature>
<gene>
    <name evidence="4" type="ORF">ENT77_03395</name>
</gene>
<dbReference type="SMART" id="SM00850">
    <property type="entry name" value="LytTR"/>
    <property type="match status" value="1"/>
</dbReference>
<dbReference type="PANTHER" id="PTHR37299:SF1">
    <property type="entry name" value="STAGE 0 SPORULATION PROTEIN A HOMOLOG"/>
    <property type="match status" value="1"/>
</dbReference>
<accession>A0A7C5VNP8</accession>
<dbReference type="InterPro" id="IPR007492">
    <property type="entry name" value="LytTR_DNA-bd_dom"/>
</dbReference>
<dbReference type="PROSITE" id="PS50110">
    <property type="entry name" value="RESPONSE_REGULATORY"/>
    <property type="match status" value="1"/>
</dbReference>
<reference evidence="4" key="1">
    <citation type="journal article" date="2020" name="mSystems">
        <title>Genome- and Community-Level Interaction Insights into Carbon Utilization and Element Cycling Functions of Hydrothermarchaeota in Hydrothermal Sediment.</title>
        <authorList>
            <person name="Zhou Z."/>
            <person name="Liu Y."/>
            <person name="Xu W."/>
            <person name="Pan J."/>
            <person name="Luo Z.H."/>
            <person name="Li M."/>
        </authorList>
    </citation>
    <scope>NUCLEOTIDE SEQUENCE [LARGE SCALE GENOMIC DNA]</scope>
    <source>
        <strain evidence="4">SpSt-609</strain>
    </source>
</reference>
<comment type="caution">
    <text evidence="4">The sequence shown here is derived from an EMBL/GenBank/DDBJ whole genome shotgun (WGS) entry which is preliminary data.</text>
</comment>
<dbReference type="GO" id="GO:0000156">
    <property type="term" value="F:phosphorelay response regulator activity"/>
    <property type="evidence" value="ECO:0007669"/>
    <property type="project" value="InterPro"/>
</dbReference>
<dbReference type="EMBL" id="DSZY01000014">
    <property type="protein sequence ID" value="HGU40225.1"/>
    <property type="molecule type" value="Genomic_DNA"/>
</dbReference>
<sequence>MRCVIVEDEKLQALVLEKILKEFDVKVEAIATNAKEAIEVIENLKPNVVFLDINLGDADGFYVLERVAHTPYVVFTTAYSEYALKAFEVYAIDYIVKPVTRERLSKTIERLKGLLGKGEQYLAENLEKQFKMAIEKLREELLGIRRPRFSVEIADEVVFLDPADVLFIEAFEHGAKIATTTTEYISKTPLKELEERLTEEGLKQFLRVHRSYLVNIDHVRKISKNYFGAVALVMSNGKAIPVGRSFKKTLEKYFP</sequence>
<evidence type="ECO:0000259" key="2">
    <source>
        <dbReference type="PROSITE" id="PS50110"/>
    </source>
</evidence>
<evidence type="ECO:0000313" key="4">
    <source>
        <dbReference type="EMBL" id="HGU40225.1"/>
    </source>
</evidence>
<protein>
    <submittedName>
        <fullName evidence="4">Response regulator transcription factor</fullName>
    </submittedName>
</protein>
<dbReference type="SMART" id="SM00448">
    <property type="entry name" value="REC"/>
    <property type="match status" value="1"/>
</dbReference>
<evidence type="ECO:0000256" key="1">
    <source>
        <dbReference type="PROSITE-ProRule" id="PRU00169"/>
    </source>
</evidence>
<organism evidence="4">
    <name type="scientific">Fervidobacterium thailandense</name>
    <dbReference type="NCBI Taxonomy" id="1008305"/>
    <lineage>
        <taxon>Bacteria</taxon>
        <taxon>Thermotogati</taxon>
        <taxon>Thermotogota</taxon>
        <taxon>Thermotogae</taxon>
        <taxon>Thermotogales</taxon>
        <taxon>Fervidobacteriaceae</taxon>
        <taxon>Fervidobacterium</taxon>
    </lineage>
</organism>
<dbReference type="SUPFAM" id="SSF52172">
    <property type="entry name" value="CheY-like"/>
    <property type="match status" value="1"/>
</dbReference>
<dbReference type="Gene3D" id="2.40.50.1020">
    <property type="entry name" value="LytTr DNA-binding domain"/>
    <property type="match status" value="1"/>
</dbReference>
<dbReference type="InterPro" id="IPR001789">
    <property type="entry name" value="Sig_transdc_resp-reg_receiver"/>
</dbReference>
<name>A0A7C5VNP8_9BACT</name>
<feature type="domain" description="Response regulatory" evidence="2">
    <location>
        <begin position="2"/>
        <end position="112"/>
    </location>
</feature>
<dbReference type="Gene3D" id="3.40.50.2300">
    <property type="match status" value="1"/>
</dbReference>
<dbReference type="PANTHER" id="PTHR37299">
    <property type="entry name" value="TRANSCRIPTIONAL REGULATOR-RELATED"/>
    <property type="match status" value="1"/>
</dbReference>
<evidence type="ECO:0000259" key="3">
    <source>
        <dbReference type="PROSITE" id="PS50930"/>
    </source>
</evidence>
<keyword evidence="1" id="KW-0597">Phosphoprotein</keyword>
<dbReference type="PROSITE" id="PS50930">
    <property type="entry name" value="HTH_LYTTR"/>
    <property type="match status" value="1"/>
</dbReference>
<dbReference type="AlphaFoldDB" id="A0A7C5VNP8"/>